<organism evidence="1 2">
    <name type="scientific">Stackebrandtia albiflava</name>
    <dbReference type="NCBI Taxonomy" id="406432"/>
    <lineage>
        <taxon>Bacteria</taxon>
        <taxon>Bacillati</taxon>
        <taxon>Actinomycetota</taxon>
        <taxon>Actinomycetes</taxon>
        <taxon>Glycomycetales</taxon>
        <taxon>Glycomycetaceae</taxon>
        <taxon>Stackebrandtia</taxon>
    </lineage>
</organism>
<accession>A0A562V9K6</accession>
<proteinExistence type="predicted"/>
<dbReference type="AlphaFoldDB" id="A0A562V9K6"/>
<evidence type="ECO:0000313" key="1">
    <source>
        <dbReference type="EMBL" id="TWJ14497.1"/>
    </source>
</evidence>
<dbReference type="EMBL" id="VLLL01000005">
    <property type="protein sequence ID" value="TWJ14497.1"/>
    <property type="molecule type" value="Genomic_DNA"/>
</dbReference>
<sequence>MTASKILVYPRKGAKMATVGYPKISSKAWRALRARASSAPTTKYTPANVAAMLGMASPDSARDNTVSPMKRLGLIDEDGTLTDRGNKWRVDLTYPDACGEILADVYPSDLATLVDHEGKPDQQQVQTWLEHKGFGGSNARQMAATYVMIAGKIIPEPFVGDQRSNGKQTKRAEAATKVAKKALPKVEVEPALRQSVIEGKPEVGSGRPNLHLDIQIHIPADATTGQIDQIFASMAKHLYGK</sequence>
<dbReference type="RefSeq" id="WP_147131608.1">
    <property type="nucleotide sequence ID" value="NZ_BAABIJ010000001.1"/>
</dbReference>
<keyword evidence="2" id="KW-1185">Reference proteome</keyword>
<dbReference type="Proteomes" id="UP000321617">
    <property type="component" value="Unassembled WGS sequence"/>
</dbReference>
<gene>
    <name evidence="1" type="ORF">LX16_0181</name>
</gene>
<comment type="caution">
    <text evidence="1">The sequence shown here is derived from an EMBL/GenBank/DDBJ whole genome shotgun (WGS) entry which is preliminary data.</text>
</comment>
<reference evidence="1 2" key="1">
    <citation type="journal article" date="2013" name="Stand. Genomic Sci.">
        <title>Genomic Encyclopedia of Type Strains, Phase I: The one thousand microbial genomes (KMG-I) project.</title>
        <authorList>
            <person name="Kyrpides N.C."/>
            <person name="Woyke T."/>
            <person name="Eisen J.A."/>
            <person name="Garrity G."/>
            <person name="Lilburn T.G."/>
            <person name="Beck B.J."/>
            <person name="Whitman W.B."/>
            <person name="Hugenholtz P."/>
            <person name="Klenk H.P."/>
        </authorList>
    </citation>
    <scope>NUCLEOTIDE SEQUENCE [LARGE SCALE GENOMIC DNA]</scope>
    <source>
        <strain evidence="1 2">DSM 45044</strain>
    </source>
</reference>
<dbReference type="OrthoDB" id="5186897at2"/>
<name>A0A562V9K6_9ACTN</name>
<protein>
    <submittedName>
        <fullName evidence="1">Uncharacterized protein</fullName>
    </submittedName>
</protein>
<evidence type="ECO:0000313" key="2">
    <source>
        <dbReference type="Proteomes" id="UP000321617"/>
    </source>
</evidence>